<evidence type="ECO:0000256" key="3">
    <source>
        <dbReference type="ARBA" id="ARBA00023163"/>
    </source>
</evidence>
<dbReference type="Gene3D" id="1.10.10.60">
    <property type="entry name" value="Homeodomain-like"/>
    <property type="match status" value="2"/>
</dbReference>
<dbReference type="GO" id="GO:0043565">
    <property type="term" value="F:sequence-specific DNA binding"/>
    <property type="evidence" value="ECO:0007669"/>
    <property type="project" value="InterPro"/>
</dbReference>
<sequence>MDNWKAIAYLLASGQGFVLSLSLIAKGIKGRRASLFLGLILLVLSEELLNAWAMQLRYHSQPDAFPFWNFQSYLLLTIATWFFVRLTTEPDYVFKPRHSLFFAPVAVEIIIRCIWQAYRRHTGIELPSLLDNPAWFFATEILPIIGMIAVLAVYAYKLHGFHAGWKKQSTVSSVAIYFRFYGLFGFLMLLTFLWIAGVILEWPVFSGIEVLLALCLFGLGYIGYITPEFFMLPVLPKEKPAERPDFARYDDPAELRRLANAFMQDQLHTRSGLTLDDLAAHLQLPPRYISYLINTNFNTSFNGYVNSFRVEEVIRKLADPAEQHKTILGLALDAGFSSKSTFNQVFKQHTGKSPSQFALVQK</sequence>
<reference evidence="7" key="1">
    <citation type="submission" date="2016-10" db="EMBL/GenBank/DDBJ databases">
        <authorList>
            <person name="Varghese N."/>
            <person name="Submissions S."/>
        </authorList>
    </citation>
    <scope>NUCLEOTIDE SEQUENCE [LARGE SCALE GENOMIC DNA]</scope>
    <source>
        <strain evidence="7">DSM 25329</strain>
    </source>
</reference>
<dbReference type="PANTHER" id="PTHR43280:SF29">
    <property type="entry name" value="ARAC-FAMILY TRANSCRIPTIONAL REGULATOR"/>
    <property type="match status" value="1"/>
</dbReference>
<evidence type="ECO:0000256" key="1">
    <source>
        <dbReference type="ARBA" id="ARBA00023015"/>
    </source>
</evidence>
<protein>
    <submittedName>
        <fullName evidence="6">AraC-type DNA-binding protein</fullName>
    </submittedName>
</protein>
<proteinExistence type="predicted"/>
<feature type="transmembrane region" description="Helical" evidence="4">
    <location>
        <begin position="176"/>
        <end position="196"/>
    </location>
</feature>
<feature type="transmembrane region" description="Helical" evidence="4">
    <location>
        <begin position="100"/>
        <end position="118"/>
    </location>
</feature>
<evidence type="ECO:0000259" key="5">
    <source>
        <dbReference type="PROSITE" id="PS01124"/>
    </source>
</evidence>
<feature type="transmembrane region" description="Helical" evidence="4">
    <location>
        <begin position="70"/>
        <end position="88"/>
    </location>
</feature>
<keyword evidence="2 6" id="KW-0238">DNA-binding</keyword>
<organism evidence="6 7">
    <name type="scientific">Dyadobacter soli</name>
    <dbReference type="NCBI Taxonomy" id="659014"/>
    <lineage>
        <taxon>Bacteria</taxon>
        <taxon>Pseudomonadati</taxon>
        <taxon>Bacteroidota</taxon>
        <taxon>Cytophagia</taxon>
        <taxon>Cytophagales</taxon>
        <taxon>Spirosomataceae</taxon>
        <taxon>Dyadobacter</taxon>
    </lineage>
</organism>
<name>A0A1G7PR69_9BACT</name>
<evidence type="ECO:0000313" key="7">
    <source>
        <dbReference type="Proteomes" id="UP000198748"/>
    </source>
</evidence>
<accession>A0A1G7PR69</accession>
<keyword evidence="4" id="KW-0812">Transmembrane</keyword>
<evidence type="ECO:0000256" key="2">
    <source>
        <dbReference type="ARBA" id="ARBA00023125"/>
    </source>
</evidence>
<dbReference type="Pfam" id="PF12833">
    <property type="entry name" value="HTH_18"/>
    <property type="match status" value="1"/>
</dbReference>
<feature type="transmembrane region" description="Helical" evidence="4">
    <location>
        <begin position="36"/>
        <end position="58"/>
    </location>
</feature>
<dbReference type="SUPFAM" id="SSF46689">
    <property type="entry name" value="Homeodomain-like"/>
    <property type="match status" value="1"/>
</dbReference>
<dbReference type="PANTHER" id="PTHR43280">
    <property type="entry name" value="ARAC-FAMILY TRANSCRIPTIONAL REGULATOR"/>
    <property type="match status" value="1"/>
</dbReference>
<dbReference type="InterPro" id="IPR009057">
    <property type="entry name" value="Homeodomain-like_sf"/>
</dbReference>
<dbReference type="SMART" id="SM00342">
    <property type="entry name" value="HTH_ARAC"/>
    <property type="match status" value="1"/>
</dbReference>
<dbReference type="PROSITE" id="PS00041">
    <property type="entry name" value="HTH_ARAC_FAMILY_1"/>
    <property type="match status" value="1"/>
</dbReference>
<gene>
    <name evidence="6" type="ORF">SAMN04487996_11382</name>
</gene>
<dbReference type="EMBL" id="FNAN01000013">
    <property type="protein sequence ID" value="SDF88119.1"/>
    <property type="molecule type" value="Genomic_DNA"/>
</dbReference>
<dbReference type="Proteomes" id="UP000198748">
    <property type="component" value="Unassembled WGS sequence"/>
</dbReference>
<keyword evidence="7" id="KW-1185">Reference proteome</keyword>
<feature type="transmembrane region" description="Helical" evidence="4">
    <location>
        <begin position="6"/>
        <end position="24"/>
    </location>
</feature>
<evidence type="ECO:0000256" key="4">
    <source>
        <dbReference type="SAM" id="Phobius"/>
    </source>
</evidence>
<dbReference type="RefSeq" id="WP_090154460.1">
    <property type="nucleotide sequence ID" value="NZ_FNAN01000013.1"/>
</dbReference>
<feature type="transmembrane region" description="Helical" evidence="4">
    <location>
        <begin position="202"/>
        <end position="224"/>
    </location>
</feature>
<dbReference type="AlphaFoldDB" id="A0A1G7PR69"/>
<keyword evidence="4" id="KW-0472">Membrane</keyword>
<feature type="transmembrane region" description="Helical" evidence="4">
    <location>
        <begin position="134"/>
        <end position="156"/>
    </location>
</feature>
<dbReference type="InterPro" id="IPR018060">
    <property type="entry name" value="HTH_AraC"/>
</dbReference>
<keyword evidence="1" id="KW-0805">Transcription regulation</keyword>
<dbReference type="GO" id="GO:0003700">
    <property type="term" value="F:DNA-binding transcription factor activity"/>
    <property type="evidence" value="ECO:0007669"/>
    <property type="project" value="InterPro"/>
</dbReference>
<keyword evidence="3" id="KW-0804">Transcription</keyword>
<dbReference type="PROSITE" id="PS01124">
    <property type="entry name" value="HTH_ARAC_FAMILY_2"/>
    <property type="match status" value="1"/>
</dbReference>
<dbReference type="OrthoDB" id="5492415at2"/>
<dbReference type="InterPro" id="IPR018062">
    <property type="entry name" value="HTH_AraC-typ_CS"/>
</dbReference>
<feature type="domain" description="HTH araC/xylS-type" evidence="5">
    <location>
        <begin position="257"/>
        <end position="360"/>
    </location>
</feature>
<keyword evidence="4" id="KW-1133">Transmembrane helix</keyword>
<dbReference type="STRING" id="659014.SAMN04487996_11382"/>
<evidence type="ECO:0000313" key="6">
    <source>
        <dbReference type="EMBL" id="SDF88119.1"/>
    </source>
</evidence>